<evidence type="ECO:0000313" key="2">
    <source>
        <dbReference type="Proteomes" id="UP000193920"/>
    </source>
</evidence>
<accession>A0A1Y2E7M9</accession>
<protein>
    <submittedName>
        <fullName evidence="1">Uncharacterized protein</fullName>
    </submittedName>
</protein>
<evidence type="ECO:0000313" key="1">
    <source>
        <dbReference type="EMBL" id="ORY66865.1"/>
    </source>
</evidence>
<dbReference type="EMBL" id="MCOG01000049">
    <property type="protein sequence ID" value="ORY66865.1"/>
    <property type="molecule type" value="Genomic_DNA"/>
</dbReference>
<name>A0A1Y2E7M9_9FUNG</name>
<dbReference type="AlphaFoldDB" id="A0A1Y2E7M9"/>
<reference evidence="1 2" key="1">
    <citation type="submission" date="2016-08" db="EMBL/GenBank/DDBJ databases">
        <title>A Parts List for Fungal Cellulosomes Revealed by Comparative Genomics.</title>
        <authorList>
            <consortium name="DOE Joint Genome Institute"/>
            <person name="Haitjema C.H."/>
            <person name="Gilmore S.P."/>
            <person name="Henske J.K."/>
            <person name="Solomon K.V."/>
            <person name="De Groot R."/>
            <person name="Kuo A."/>
            <person name="Mondo S.J."/>
            <person name="Salamov A.A."/>
            <person name="Labutti K."/>
            <person name="Zhao Z."/>
            <person name="Chiniquy J."/>
            <person name="Barry K."/>
            <person name="Brewer H.M."/>
            <person name="Purvine S.O."/>
            <person name="Wright A.T."/>
            <person name="Boxma B."/>
            <person name="Van Alen T."/>
            <person name="Hackstein J.H."/>
            <person name="Baker S.E."/>
            <person name="Grigoriev I.V."/>
            <person name="O'Malley M.A."/>
        </authorList>
    </citation>
    <scope>NUCLEOTIDE SEQUENCE [LARGE SCALE GENOMIC DNA]</scope>
    <source>
        <strain evidence="1 2">G1</strain>
    </source>
</reference>
<sequence length="182" mass="21271">MKNMIANRKNSKKNKMNEKNEEGMPKLYEVAKNEISPLIERYLASHTTEEIFNEVLKVINNRLYLFTGFAFSTSPKNGLEDNYILTKLIYELCSLPDKFFDCQDIFLFCVKAYHRDSIILLLSIYDVISKDFTKESGSVTTNYNEKALQQAIRSNEEHFEDRILNDFSKTTFNVDYNNENGK</sequence>
<gene>
    <name evidence="1" type="ORF">LY90DRAFT_218991</name>
</gene>
<proteinExistence type="predicted"/>
<dbReference type="Proteomes" id="UP000193920">
    <property type="component" value="Unassembled WGS sequence"/>
</dbReference>
<comment type="caution">
    <text evidence="1">The sequence shown here is derived from an EMBL/GenBank/DDBJ whole genome shotgun (WGS) entry which is preliminary data.</text>
</comment>
<dbReference type="OrthoDB" id="10419270at2759"/>
<organism evidence="1 2">
    <name type="scientific">Neocallimastix californiae</name>
    <dbReference type="NCBI Taxonomy" id="1754190"/>
    <lineage>
        <taxon>Eukaryota</taxon>
        <taxon>Fungi</taxon>
        <taxon>Fungi incertae sedis</taxon>
        <taxon>Chytridiomycota</taxon>
        <taxon>Chytridiomycota incertae sedis</taxon>
        <taxon>Neocallimastigomycetes</taxon>
        <taxon>Neocallimastigales</taxon>
        <taxon>Neocallimastigaceae</taxon>
        <taxon>Neocallimastix</taxon>
    </lineage>
</organism>
<keyword evidence="2" id="KW-1185">Reference proteome</keyword>